<evidence type="ECO:0000256" key="1">
    <source>
        <dbReference type="SAM" id="MobiDB-lite"/>
    </source>
</evidence>
<sequence>MIAHVGELTAWMRAQMPALDEDRYLPWNSGTPTVGSLVTLIHVRIETPFTPDQATTVVLVAHPVRTDDTEPVVGPTDPRTTCPTNPAAPLPEPLRPSVFRFPRGWRTRRSRRGS</sequence>
<evidence type="ECO:0000313" key="2">
    <source>
        <dbReference type="EMBL" id="APE37103.1"/>
    </source>
</evidence>
<dbReference type="EMBL" id="CP018082">
    <property type="protein sequence ID" value="APE37103.1"/>
    <property type="molecule type" value="Genomic_DNA"/>
</dbReference>
<accession>A0A1J0VYT6</accession>
<proteinExistence type="predicted"/>
<reference evidence="2" key="1">
    <citation type="submission" date="2016-11" db="EMBL/GenBank/DDBJ databases">
        <authorList>
            <person name="Jaros S."/>
            <person name="Januszkiewicz K."/>
            <person name="Wedrychowicz H."/>
        </authorList>
    </citation>
    <scope>NUCLEOTIDE SEQUENCE [LARGE SCALE GENOMIC DNA]</scope>
    <source>
        <strain evidence="2">Y48</strain>
    </source>
</reference>
<dbReference type="KEGG" id="nsl:BOX37_27820"/>
<keyword evidence="3" id="KW-1185">Reference proteome</keyword>
<dbReference type="Proteomes" id="UP000183810">
    <property type="component" value="Chromosome"/>
</dbReference>
<gene>
    <name evidence="2" type="ORF">BOX37_27820</name>
</gene>
<dbReference type="OrthoDB" id="4560447at2"/>
<name>A0A1J0VYT6_9NOCA</name>
<protein>
    <submittedName>
        <fullName evidence="2">Uncharacterized protein</fullName>
    </submittedName>
</protein>
<evidence type="ECO:0000313" key="3">
    <source>
        <dbReference type="Proteomes" id="UP000183810"/>
    </source>
</evidence>
<dbReference type="AlphaFoldDB" id="A0A1J0VYT6"/>
<organism evidence="2 3">
    <name type="scientific">Nocardia mangyaensis</name>
    <dbReference type="NCBI Taxonomy" id="2213200"/>
    <lineage>
        <taxon>Bacteria</taxon>
        <taxon>Bacillati</taxon>
        <taxon>Actinomycetota</taxon>
        <taxon>Actinomycetes</taxon>
        <taxon>Mycobacteriales</taxon>
        <taxon>Nocardiaceae</taxon>
        <taxon>Nocardia</taxon>
    </lineage>
</organism>
<dbReference type="RefSeq" id="WP_071930272.1">
    <property type="nucleotide sequence ID" value="NZ_CP018082.1"/>
</dbReference>
<feature type="region of interest" description="Disordered" evidence="1">
    <location>
        <begin position="67"/>
        <end position="96"/>
    </location>
</feature>